<dbReference type="EMBL" id="JANRHA010000011">
    <property type="protein sequence ID" value="MDG3016052.1"/>
    <property type="molecule type" value="Genomic_DNA"/>
</dbReference>
<evidence type="ECO:0000313" key="2">
    <source>
        <dbReference type="Proteomes" id="UP001152755"/>
    </source>
</evidence>
<reference evidence="1" key="1">
    <citation type="submission" date="2022-08" db="EMBL/GenBank/DDBJ databases">
        <title>Genome analysis of Corynebacteriales strain.</title>
        <authorList>
            <person name="Lee S.D."/>
        </authorList>
    </citation>
    <scope>NUCLEOTIDE SEQUENCE</scope>
    <source>
        <strain evidence="1">D3-21</strain>
    </source>
</reference>
<dbReference type="InterPro" id="IPR036182">
    <property type="entry name" value="PCuAC_sf"/>
</dbReference>
<dbReference type="InterPro" id="IPR007410">
    <property type="entry name" value="LpqE-like"/>
</dbReference>
<gene>
    <name evidence="1" type="ORF">NVS88_15945</name>
</gene>
<dbReference type="Gene3D" id="2.60.40.1890">
    <property type="entry name" value="PCu(A)C copper chaperone"/>
    <property type="match status" value="1"/>
</dbReference>
<accession>A0A9X4M3B0</accession>
<organism evidence="1 2">
    <name type="scientific">Speluncibacter jeojiensis</name>
    <dbReference type="NCBI Taxonomy" id="2710754"/>
    <lineage>
        <taxon>Bacteria</taxon>
        <taxon>Bacillati</taxon>
        <taxon>Actinomycetota</taxon>
        <taxon>Actinomycetes</taxon>
        <taxon>Mycobacteriales</taxon>
        <taxon>Speluncibacteraceae</taxon>
        <taxon>Speluncibacter</taxon>
    </lineage>
</organism>
<keyword evidence="2" id="KW-1185">Reference proteome</keyword>
<dbReference type="Pfam" id="PF04314">
    <property type="entry name" value="PCuAC"/>
    <property type="match status" value="1"/>
</dbReference>
<sequence>MTAPNASKPSLVARATSRPARRALVALALSAGAAFGLSACSAGQISQTANQVPAVNGTEAKIGALYVRDAQIMFPQGNEKPGSEPAKANLTFTVANGNPGASDRLTGVEVTGATATIVEPDKAIVPGGQTLTAAMPATDQPVNPATAPIHIAVTDLSNSIRPGLNVPITLDFEGAGPLHMSVPVTVFYSSPRQGG</sequence>
<comment type="caution">
    <text evidence="1">The sequence shown here is derived from an EMBL/GenBank/DDBJ whole genome shotgun (WGS) entry which is preliminary data.</text>
</comment>
<dbReference type="AlphaFoldDB" id="A0A9X4M3B0"/>
<proteinExistence type="predicted"/>
<protein>
    <recommendedName>
        <fullName evidence="3">Copper chaperone PCu(A)C</fullName>
    </recommendedName>
</protein>
<evidence type="ECO:0000313" key="1">
    <source>
        <dbReference type="EMBL" id="MDG3016052.1"/>
    </source>
</evidence>
<dbReference type="Proteomes" id="UP001152755">
    <property type="component" value="Unassembled WGS sequence"/>
</dbReference>
<dbReference type="RefSeq" id="WP_332520367.1">
    <property type="nucleotide sequence ID" value="NZ_JANRHA010000011.1"/>
</dbReference>
<evidence type="ECO:0008006" key="3">
    <source>
        <dbReference type="Google" id="ProtNLM"/>
    </source>
</evidence>
<dbReference type="SUPFAM" id="SSF110087">
    <property type="entry name" value="DR1885-like metal-binding protein"/>
    <property type="match status" value="1"/>
</dbReference>
<name>A0A9X4M3B0_9ACTN</name>